<reference evidence="8 10" key="2">
    <citation type="submission" date="2018-06" db="EMBL/GenBank/DDBJ databases">
        <authorList>
            <consortium name="Pathogen Informatics"/>
            <person name="Doyle S."/>
        </authorList>
    </citation>
    <scope>NUCLEOTIDE SEQUENCE [LARGE SCALE GENOMIC DNA]</scope>
    <source>
        <strain evidence="8 10">NCTC8684</strain>
    </source>
</reference>
<evidence type="ECO:0000256" key="3">
    <source>
        <dbReference type="ARBA" id="ARBA00022692"/>
    </source>
</evidence>
<organism evidence="7 9">
    <name type="scientific">Chromobacterium violaceum</name>
    <dbReference type="NCBI Taxonomy" id="536"/>
    <lineage>
        <taxon>Bacteria</taxon>
        <taxon>Pseudomonadati</taxon>
        <taxon>Pseudomonadota</taxon>
        <taxon>Betaproteobacteria</taxon>
        <taxon>Neisseriales</taxon>
        <taxon>Chromobacteriaceae</taxon>
        <taxon>Chromobacterium</taxon>
    </lineage>
</organism>
<gene>
    <name evidence="8" type="primary">leuE_1</name>
    <name evidence="7" type="ORF">CBW21_04880</name>
    <name evidence="8" type="ORF">NCTC8684_01115</name>
</gene>
<dbReference type="Proteomes" id="UP000254029">
    <property type="component" value="Unassembled WGS sequence"/>
</dbReference>
<keyword evidence="9" id="KW-1185">Reference proteome</keyword>
<dbReference type="GO" id="GO:0005886">
    <property type="term" value="C:plasma membrane"/>
    <property type="evidence" value="ECO:0007669"/>
    <property type="project" value="UniProtKB-SubCell"/>
</dbReference>
<name>A0A202BEA4_CHRVL</name>
<feature type="transmembrane region" description="Helical" evidence="6">
    <location>
        <begin position="37"/>
        <end position="64"/>
    </location>
</feature>
<dbReference type="PANTHER" id="PTHR30086">
    <property type="entry name" value="ARGININE EXPORTER PROTEIN ARGO"/>
    <property type="match status" value="1"/>
</dbReference>
<keyword evidence="5 6" id="KW-0472">Membrane</keyword>
<evidence type="ECO:0000313" key="10">
    <source>
        <dbReference type="Proteomes" id="UP000254029"/>
    </source>
</evidence>
<keyword evidence="3 6" id="KW-0812">Transmembrane</keyword>
<dbReference type="PANTHER" id="PTHR30086:SF20">
    <property type="entry name" value="ARGININE EXPORTER PROTEIN ARGO-RELATED"/>
    <property type="match status" value="1"/>
</dbReference>
<evidence type="ECO:0000313" key="8">
    <source>
        <dbReference type="EMBL" id="SUX32042.1"/>
    </source>
</evidence>
<dbReference type="EMBL" id="NHOO01000003">
    <property type="protein sequence ID" value="OVE49874.1"/>
    <property type="molecule type" value="Genomic_DNA"/>
</dbReference>
<dbReference type="EMBL" id="UIGR01000001">
    <property type="protein sequence ID" value="SUX32042.1"/>
    <property type="molecule type" value="Genomic_DNA"/>
</dbReference>
<accession>A0A202BEA4</accession>
<sequence>MLSLSVLSLYLAALVAVYVLPGPDMALVMATSASRGVGAGLLTALGIAASRFLHVMMSGLGLAALMATHPLLFDAVRWIGAAYLLWLAWKVVRAQPAPEGAPTVTESGRAAIARGFLTNLLNPKALMFCALFLPQFVSPAHGAVLPQFALLAAILVAVGLCFDTAYAFAACGLARRLKGRRATAKLQKGLLGGVFVAMAGRLLLG</sequence>
<comment type="caution">
    <text evidence="7">The sequence shown here is derived from an EMBL/GenBank/DDBJ whole genome shotgun (WGS) entry which is preliminary data.</text>
</comment>
<feature type="transmembrane region" description="Helical" evidence="6">
    <location>
        <begin position="71"/>
        <end position="89"/>
    </location>
</feature>
<evidence type="ECO:0000256" key="4">
    <source>
        <dbReference type="ARBA" id="ARBA00022989"/>
    </source>
</evidence>
<feature type="transmembrane region" description="Helical" evidence="6">
    <location>
        <begin position="148"/>
        <end position="174"/>
    </location>
</feature>
<comment type="subcellular location">
    <subcellularLocation>
        <location evidence="1">Cell membrane</location>
        <topology evidence="1">Multi-pass membrane protein</topology>
    </subcellularLocation>
</comment>
<proteinExistence type="predicted"/>
<evidence type="ECO:0000256" key="5">
    <source>
        <dbReference type="ARBA" id="ARBA00023136"/>
    </source>
</evidence>
<evidence type="ECO:0000313" key="7">
    <source>
        <dbReference type="EMBL" id="OVE49874.1"/>
    </source>
</evidence>
<dbReference type="GO" id="GO:0015171">
    <property type="term" value="F:amino acid transmembrane transporter activity"/>
    <property type="evidence" value="ECO:0007669"/>
    <property type="project" value="TreeGrafter"/>
</dbReference>
<dbReference type="RefSeq" id="WP_052263096.1">
    <property type="nucleotide sequence ID" value="NZ_CP024028.1"/>
</dbReference>
<evidence type="ECO:0000256" key="1">
    <source>
        <dbReference type="ARBA" id="ARBA00004651"/>
    </source>
</evidence>
<dbReference type="GeneID" id="66368539"/>
<dbReference type="Pfam" id="PF01810">
    <property type="entry name" value="LysE"/>
    <property type="match status" value="1"/>
</dbReference>
<evidence type="ECO:0000313" key="9">
    <source>
        <dbReference type="Proteomes" id="UP000196342"/>
    </source>
</evidence>
<reference evidence="7 9" key="1">
    <citation type="submission" date="2017-05" db="EMBL/GenBank/DDBJ databases">
        <title>Chromobacterium violaceum GHPS1 isolated from Hydrocarbon polluted soil in French Guiana display an awesome secondary metabolite arsenal and a battery of drug and heavy-metal-resistance and detoxification of xenobiotics proteins.</title>
        <authorList>
            <person name="Belbahri L."/>
        </authorList>
    </citation>
    <scope>NUCLEOTIDE SEQUENCE [LARGE SCALE GENOMIC DNA]</scope>
    <source>
        <strain evidence="7 9">GHPS1</strain>
    </source>
</reference>
<dbReference type="Proteomes" id="UP000196342">
    <property type="component" value="Unassembled WGS sequence"/>
</dbReference>
<evidence type="ECO:0000256" key="6">
    <source>
        <dbReference type="SAM" id="Phobius"/>
    </source>
</evidence>
<keyword evidence="4 6" id="KW-1133">Transmembrane helix</keyword>
<evidence type="ECO:0000256" key="2">
    <source>
        <dbReference type="ARBA" id="ARBA00022475"/>
    </source>
</evidence>
<dbReference type="AlphaFoldDB" id="A0A202BEA4"/>
<keyword evidence="2" id="KW-1003">Cell membrane</keyword>
<dbReference type="InterPro" id="IPR001123">
    <property type="entry name" value="LeuE-type"/>
</dbReference>
<dbReference type="PIRSF" id="PIRSF006324">
    <property type="entry name" value="LeuE"/>
    <property type="match status" value="1"/>
</dbReference>
<protein>
    <submittedName>
        <fullName evidence="8">Leucine efflux protein</fullName>
    </submittedName>
    <submittedName>
        <fullName evidence="7">LysE family translocator</fullName>
    </submittedName>
</protein>